<evidence type="ECO:0000259" key="1">
    <source>
        <dbReference type="PROSITE" id="PS51819"/>
    </source>
</evidence>
<name>A0ABT0HCA9_9FLAO</name>
<gene>
    <name evidence="2" type="ORF">MUY34_15295</name>
</gene>
<dbReference type="InterPro" id="IPR050383">
    <property type="entry name" value="GlyoxalaseI/FosfomycinResist"/>
</dbReference>
<accession>A0ABT0HCA9</accession>
<dbReference type="InterPro" id="IPR037523">
    <property type="entry name" value="VOC_core"/>
</dbReference>
<comment type="caution">
    <text evidence="2">The sequence shown here is derived from an EMBL/GenBank/DDBJ whole genome shotgun (WGS) entry which is preliminary data.</text>
</comment>
<dbReference type="EMBL" id="JALPQF010000018">
    <property type="protein sequence ID" value="MCK8481999.1"/>
    <property type="molecule type" value="Genomic_DNA"/>
</dbReference>
<protein>
    <submittedName>
        <fullName evidence="2">VOC family protein</fullName>
    </submittedName>
</protein>
<proteinExistence type="predicted"/>
<evidence type="ECO:0000313" key="2">
    <source>
        <dbReference type="EMBL" id="MCK8481999.1"/>
    </source>
</evidence>
<dbReference type="Gene3D" id="3.10.180.10">
    <property type="entry name" value="2,3-Dihydroxybiphenyl 1,2-Dioxygenase, domain 1"/>
    <property type="match status" value="1"/>
</dbReference>
<dbReference type="PROSITE" id="PS51819">
    <property type="entry name" value="VOC"/>
    <property type="match status" value="1"/>
</dbReference>
<reference evidence="2" key="1">
    <citation type="submission" date="2022-04" db="EMBL/GenBank/DDBJ databases">
        <authorList>
            <person name="Ren T."/>
        </authorList>
    </citation>
    <scope>NUCLEOTIDE SEQUENCE</scope>
    <source>
        <strain evidence="2">F63249</strain>
    </source>
</reference>
<dbReference type="InterPro" id="IPR004360">
    <property type="entry name" value="Glyas_Fos-R_dOase_dom"/>
</dbReference>
<dbReference type="RefSeq" id="WP_248413756.1">
    <property type="nucleotide sequence ID" value="NZ_JALPQF010000018.1"/>
</dbReference>
<dbReference type="Pfam" id="PF00903">
    <property type="entry name" value="Glyoxalase"/>
    <property type="match status" value="1"/>
</dbReference>
<dbReference type="PANTHER" id="PTHR21366">
    <property type="entry name" value="GLYOXALASE FAMILY PROTEIN"/>
    <property type="match status" value="1"/>
</dbReference>
<dbReference type="InterPro" id="IPR029068">
    <property type="entry name" value="Glyas_Bleomycin-R_OHBP_Dase"/>
</dbReference>
<organism evidence="2 3">
    <name type="scientific">Psychroserpens algicola</name>
    <dbReference type="NCBI Taxonomy" id="1719034"/>
    <lineage>
        <taxon>Bacteria</taxon>
        <taxon>Pseudomonadati</taxon>
        <taxon>Bacteroidota</taxon>
        <taxon>Flavobacteriia</taxon>
        <taxon>Flavobacteriales</taxon>
        <taxon>Flavobacteriaceae</taxon>
        <taxon>Psychroserpens</taxon>
    </lineage>
</organism>
<keyword evidence="3" id="KW-1185">Reference proteome</keyword>
<feature type="domain" description="VOC" evidence="1">
    <location>
        <begin position="11"/>
        <end position="130"/>
    </location>
</feature>
<evidence type="ECO:0000313" key="3">
    <source>
        <dbReference type="Proteomes" id="UP001203687"/>
    </source>
</evidence>
<sequence>MAEDNLIELSFLDHVAIRVSDISRSINWYEEVLGLKTYKLPEWGEFPVFMLSGKSGIALFPAKQNSTQFDKNKHPIQIDHFAFNVTNENFEKAKQRYKNLNLEFSIQDHFYFHSIYTNDPDGHTVELTTLVVNDDEFYKSV</sequence>
<dbReference type="Proteomes" id="UP001203687">
    <property type="component" value="Unassembled WGS sequence"/>
</dbReference>
<dbReference type="SUPFAM" id="SSF54593">
    <property type="entry name" value="Glyoxalase/Bleomycin resistance protein/Dihydroxybiphenyl dioxygenase"/>
    <property type="match status" value="1"/>
</dbReference>